<reference evidence="4 5" key="1">
    <citation type="submission" date="2014-04" db="EMBL/GenBank/DDBJ databases">
        <title>A comprehensive comparison of genomes of Erythrobacter spp. Strains.</title>
        <authorList>
            <person name="Zheng Q."/>
        </authorList>
    </citation>
    <scope>NUCLEOTIDE SEQUENCE [LARGE SCALE GENOMIC DNA]</scope>
    <source>
        <strain evidence="4 5">DSM 8509</strain>
    </source>
</reference>
<dbReference type="OrthoDB" id="9777638at2"/>
<keyword evidence="1 4" id="KW-0489">Methyltransferase</keyword>
<proteinExistence type="predicted"/>
<dbReference type="GO" id="GO:0032259">
    <property type="term" value="P:methylation"/>
    <property type="evidence" value="ECO:0007669"/>
    <property type="project" value="UniProtKB-KW"/>
</dbReference>
<dbReference type="AlphaFoldDB" id="A0A074MVE5"/>
<evidence type="ECO:0000259" key="3">
    <source>
        <dbReference type="Pfam" id="PF13649"/>
    </source>
</evidence>
<sequence length="286" mass="30551">MGGESATEPLKGEDWAGDMGERWLANLDRFEAMIAPIGDALLTRGAYRAGERVIDVGPGGGATTRAIGRTVAPEGEALGIDISPDLVGEAARRAEAEGIANARFLCADAAEVTLGGRPYDRLFSRFGSMFFADPVPAFANLRSLLQPGARIDIAVWGPPRENLWMMEMMGVVRTHVEVPRAEPRAPGPFAFEDLDYLREVLTGAGFGGMDVDVYEGRQAIGGSDASPAEALEMVLSSMGVGRVVDEQDDPTREAIRADLMSLFEQRHVDGEGVLMAAKAWLVTAVA</sequence>
<keyword evidence="2 4" id="KW-0808">Transferase</keyword>
<accession>A0A074MVE5</accession>
<dbReference type="InterPro" id="IPR029063">
    <property type="entry name" value="SAM-dependent_MTases_sf"/>
</dbReference>
<evidence type="ECO:0000313" key="5">
    <source>
        <dbReference type="Proteomes" id="UP000027866"/>
    </source>
</evidence>
<dbReference type="Pfam" id="PF13649">
    <property type="entry name" value="Methyltransf_25"/>
    <property type="match status" value="1"/>
</dbReference>
<dbReference type="EMBL" id="JMIX01000003">
    <property type="protein sequence ID" value="KEO98991.1"/>
    <property type="molecule type" value="Genomic_DNA"/>
</dbReference>
<dbReference type="InterPro" id="IPR041698">
    <property type="entry name" value="Methyltransf_25"/>
</dbReference>
<dbReference type="PANTHER" id="PTHR43861">
    <property type="entry name" value="TRANS-ACONITATE 2-METHYLTRANSFERASE-RELATED"/>
    <property type="match status" value="1"/>
</dbReference>
<gene>
    <name evidence="4" type="ORF">EH32_07755</name>
</gene>
<evidence type="ECO:0000256" key="2">
    <source>
        <dbReference type="ARBA" id="ARBA00022679"/>
    </source>
</evidence>
<evidence type="ECO:0000256" key="1">
    <source>
        <dbReference type="ARBA" id="ARBA00022603"/>
    </source>
</evidence>
<feature type="domain" description="Methyltransferase" evidence="3">
    <location>
        <begin position="53"/>
        <end position="148"/>
    </location>
</feature>
<dbReference type="CDD" id="cd02440">
    <property type="entry name" value="AdoMet_MTases"/>
    <property type="match status" value="1"/>
</dbReference>
<dbReference type="KEGG" id="elq:Ga0102493_112513"/>
<evidence type="ECO:0000313" key="4">
    <source>
        <dbReference type="EMBL" id="KEO98991.1"/>
    </source>
</evidence>
<name>A0A074MVE5_9SPHN</name>
<protein>
    <submittedName>
        <fullName evidence="4">Methyltransferase type 11</fullName>
    </submittedName>
</protein>
<dbReference type="Gene3D" id="3.40.50.150">
    <property type="entry name" value="Vaccinia Virus protein VP39"/>
    <property type="match status" value="1"/>
</dbReference>
<dbReference type="PATRIC" id="fig|39960.10.peg.1609"/>
<keyword evidence="5" id="KW-1185">Reference proteome</keyword>
<dbReference type="PANTHER" id="PTHR43861:SF1">
    <property type="entry name" value="TRANS-ACONITATE 2-METHYLTRANSFERASE"/>
    <property type="match status" value="1"/>
</dbReference>
<dbReference type="GO" id="GO:0008168">
    <property type="term" value="F:methyltransferase activity"/>
    <property type="evidence" value="ECO:0007669"/>
    <property type="project" value="UniProtKB-KW"/>
</dbReference>
<comment type="caution">
    <text evidence="4">The sequence shown here is derived from an EMBL/GenBank/DDBJ whole genome shotgun (WGS) entry which is preliminary data.</text>
</comment>
<organism evidence="4 5">
    <name type="scientific">Erythrobacter litoralis</name>
    <dbReference type="NCBI Taxonomy" id="39960"/>
    <lineage>
        <taxon>Bacteria</taxon>
        <taxon>Pseudomonadati</taxon>
        <taxon>Pseudomonadota</taxon>
        <taxon>Alphaproteobacteria</taxon>
        <taxon>Sphingomonadales</taxon>
        <taxon>Erythrobacteraceae</taxon>
        <taxon>Erythrobacter/Porphyrobacter group</taxon>
        <taxon>Erythrobacter</taxon>
    </lineage>
</organism>
<dbReference type="Proteomes" id="UP000027866">
    <property type="component" value="Unassembled WGS sequence"/>
</dbReference>
<dbReference type="SUPFAM" id="SSF53335">
    <property type="entry name" value="S-adenosyl-L-methionine-dependent methyltransferases"/>
    <property type="match status" value="1"/>
</dbReference>
<dbReference type="RefSeq" id="WP_034901514.1">
    <property type="nucleotide sequence ID" value="NZ_CP017057.1"/>
</dbReference>